<dbReference type="EC" id="1.1.1.169" evidence="3 9"/>
<dbReference type="KEGG" id="dmu:Desmu_0749"/>
<dbReference type="NCBIfam" id="TIGR00745">
    <property type="entry name" value="apbA_panE"/>
    <property type="match status" value="1"/>
</dbReference>
<dbReference type="Pfam" id="PF02558">
    <property type="entry name" value="ApbA"/>
    <property type="match status" value="1"/>
</dbReference>
<dbReference type="InterPro" id="IPR013752">
    <property type="entry name" value="KPA_reductase"/>
</dbReference>
<dbReference type="RefSeq" id="WP_013562276.1">
    <property type="nucleotide sequence ID" value="NC_014961.1"/>
</dbReference>
<dbReference type="GO" id="GO:0015937">
    <property type="term" value="P:coenzyme A biosynthetic process"/>
    <property type="evidence" value="ECO:0007669"/>
    <property type="project" value="UniProtKB-UniPathway"/>
</dbReference>
<accession>E8R978</accession>
<evidence type="ECO:0000256" key="8">
    <source>
        <dbReference type="ARBA" id="ARBA00048196"/>
    </source>
</evidence>
<gene>
    <name evidence="12" type="ordered locus">Desmu_0749</name>
</gene>
<dbReference type="SUPFAM" id="SSF48179">
    <property type="entry name" value="6-phosphogluconate dehydrogenase C-terminal domain-like"/>
    <property type="match status" value="1"/>
</dbReference>
<dbReference type="Proteomes" id="UP000001068">
    <property type="component" value="Chromosome"/>
</dbReference>
<keyword evidence="4 9" id="KW-0521">NADP</keyword>
<dbReference type="eggNOG" id="arCOG04139">
    <property type="taxonomic scope" value="Archaea"/>
</dbReference>
<keyword evidence="13" id="KW-1185">Reference proteome</keyword>
<dbReference type="Gene3D" id="3.40.50.720">
    <property type="entry name" value="NAD(P)-binding Rossmann-like Domain"/>
    <property type="match status" value="1"/>
</dbReference>
<dbReference type="Gene3D" id="1.10.1040.10">
    <property type="entry name" value="N-(1-d-carboxylethyl)-l-norvaline Dehydrogenase, domain 2"/>
    <property type="match status" value="1"/>
</dbReference>
<reference evidence="12 13" key="2">
    <citation type="journal article" date="2011" name="Stand. Genomic Sci.">
        <title>Complete genome sequence of Desulfurococcus mucosus type strain (O7/1).</title>
        <authorList>
            <person name="Wirth R."/>
            <person name="Chertkov O."/>
            <person name="Held B."/>
            <person name="Lapidus A."/>
            <person name="Nolan M."/>
            <person name="Lucas S."/>
            <person name="Hammon N."/>
            <person name="Deshpande S."/>
            <person name="Cheng J.F."/>
            <person name="Tapia R."/>
            <person name="Han C."/>
            <person name="Goodwin L."/>
            <person name="Pitluck S."/>
            <person name="Liolios K."/>
            <person name="Ioanna P."/>
            <person name="Ivanova N."/>
            <person name="Mavromatis K."/>
            <person name="Mikhailova N."/>
            <person name="Pati A."/>
            <person name="Chen A."/>
            <person name="Palaniappan K."/>
            <person name="Land M."/>
            <person name="Hauser L."/>
            <person name="Chang Y.J."/>
            <person name="Jeffries C.D."/>
            <person name="Bilek Y."/>
            <person name="Hader T."/>
            <person name="Rohde M."/>
            <person name="Spring S."/>
            <person name="Sikorski J."/>
            <person name="Goker M."/>
            <person name="Woyke T."/>
            <person name="Bristow J."/>
            <person name="Eisen J.A."/>
            <person name="Markowitz V."/>
            <person name="Hugenholtz P."/>
            <person name="Kyrpides N.C."/>
            <person name="Klenk H.P."/>
        </authorList>
    </citation>
    <scope>NUCLEOTIDE SEQUENCE [LARGE SCALE GENOMIC DNA]</scope>
    <source>
        <strain evidence="13">ATCC 35584 / DSM 2162 / JCM 9187 / O7/1</strain>
    </source>
</reference>
<comment type="similarity">
    <text evidence="2 9">Belongs to the ketopantoate reductase family.</text>
</comment>
<dbReference type="GO" id="GO:0015940">
    <property type="term" value="P:pantothenate biosynthetic process"/>
    <property type="evidence" value="ECO:0007669"/>
    <property type="project" value="InterPro"/>
</dbReference>
<reference evidence="13" key="1">
    <citation type="submission" date="2010-11" db="EMBL/GenBank/DDBJ databases">
        <title>The complete genome of Desulfurococcus mucosus DSM 2162.</title>
        <authorList>
            <consortium name="US DOE Joint Genome Institute (JGI-PGF)"/>
            <person name="Lucas S."/>
            <person name="Copeland A."/>
            <person name="Lapidus A."/>
            <person name="Bruce D."/>
            <person name="Goodwin L."/>
            <person name="Pitluck S."/>
            <person name="Kyrpides N."/>
            <person name="Mavromatis K."/>
            <person name="Pagani I."/>
            <person name="Ivanova N."/>
            <person name="Ovchinnikova G."/>
            <person name="Chertkov O."/>
            <person name="Held B."/>
            <person name="Brettin T."/>
            <person name="Detter J.C."/>
            <person name="Tapia R."/>
            <person name="Han C."/>
            <person name="Land M."/>
            <person name="Hauser L."/>
            <person name="Markowitz V."/>
            <person name="Cheng J.-F."/>
            <person name="Hugenholtz P."/>
            <person name="Woyke T."/>
            <person name="Wu D."/>
            <person name="Wirth R."/>
            <person name="Bilek Y."/>
            <person name="Hader T."/>
            <person name="Klenk H.-P."/>
            <person name="Eisen J.A."/>
        </authorList>
    </citation>
    <scope>NUCLEOTIDE SEQUENCE [LARGE SCALE GENOMIC DNA]</scope>
    <source>
        <strain evidence="13">ATCC 35584 / DSM 2162 / JCM 9187 / O7/1</strain>
    </source>
</reference>
<name>E8R978_DESM0</name>
<evidence type="ECO:0000259" key="11">
    <source>
        <dbReference type="Pfam" id="PF08546"/>
    </source>
</evidence>
<dbReference type="GO" id="GO:0008677">
    <property type="term" value="F:2-dehydropantoate 2-reductase activity"/>
    <property type="evidence" value="ECO:0007669"/>
    <property type="project" value="UniProtKB-EC"/>
</dbReference>
<dbReference type="InterPro" id="IPR036291">
    <property type="entry name" value="NAD(P)-bd_dom_sf"/>
</dbReference>
<dbReference type="UniPathway" id="UPA00241"/>
<evidence type="ECO:0000256" key="1">
    <source>
        <dbReference type="ARBA" id="ARBA00004724"/>
    </source>
</evidence>
<protein>
    <recommendedName>
        <fullName evidence="3 9">2-dehydropantoate 2-reductase</fullName>
        <ecNumber evidence="3 9">1.1.1.169</ecNumber>
    </recommendedName>
    <alternativeName>
        <fullName evidence="6 9">Ketopantoate reductase</fullName>
    </alternativeName>
</protein>
<proteinExistence type="inferred from homology"/>
<evidence type="ECO:0000313" key="13">
    <source>
        <dbReference type="Proteomes" id="UP000001068"/>
    </source>
</evidence>
<dbReference type="Pfam" id="PF08546">
    <property type="entry name" value="ApbA_C"/>
    <property type="match status" value="1"/>
</dbReference>
<evidence type="ECO:0000256" key="5">
    <source>
        <dbReference type="ARBA" id="ARBA00023002"/>
    </source>
</evidence>
<feature type="domain" description="Ketopantoate reductase C-terminal" evidence="11">
    <location>
        <begin position="181"/>
        <end position="290"/>
    </location>
</feature>
<dbReference type="STRING" id="765177.Desmu_0749"/>
<comment type="function">
    <text evidence="9">Catalyzes the NADPH-dependent reduction of ketopantoate into pantoic acid.</text>
</comment>
<evidence type="ECO:0000256" key="9">
    <source>
        <dbReference type="RuleBase" id="RU362068"/>
    </source>
</evidence>
<comment type="pathway">
    <text evidence="1 9">Cofactor biosynthesis; coenzyme A biosynthesis.</text>
</comment>
<evidence type="ECO:0000256" key="2">
    <source>
        <dbReference type="ARBA" id="ARBA00007870"/>
    </source>
</evidence>
<evidence type="ECO:0000256" key="4">
    <source>
        <dbReference type="ARBA" id="ARBA00022857"/>
    </source>
</evidence>
<dbReference type="InterPro" id="IPR008927">
    <property type="entry name" value="6-PGluconate_DH-like_C_sf"/>
</dbReference>
<dbReference type="PANTHER" id="PTHR43765:SF2">
    <property type="entry name" value="2-DEHYDROPANTOATE 2-REDUCTASE"/>
    <property type="match status" value="1"/>
</dbReference>
<sequence length="310" mass="33970">MTSDVCIIGGGAVGATIAYFLYRAGFSGIPVYYGREETVKTVLQQGGIRVHDRVEGVDILVPVVPRHYESPVDECRFVFNSVKAYSVPATMVLAEEILASDGVLLMLQNGFGSLELAEEKFGSKAAGGVVYFGAERVSPAHIVYHGGRTIIAGSRLGLRLELMELSRMFRLGGFEFRVVSNIDYYRWLKLALNAVVNPLTAIARSRNRVVLTGPGLELAKLILSEFTEVARRHGYLFEPRRLLDYIVSNVRSTADNHSSMAQDVAAGSPTEVDYINGFIARELGREPSVNGLITLMIHLIEEGGRRDSAT</sequence>
<dbReference type="OrthoDB" id="201845at2157"/>
<evidence type="ECO:0000256" key="7">
    <source>
        <dbReference type="ARBA" id="ARBA00047506"/>
    </source>
</evidence>
<dbReference type="SUPFAM" id="SSF51735">
    <property type="entry name" value="NAD(P)-binding Rossmann-fold domains"/>
    <property type="match status" value="1"/>
</dbReference>
<dbReference type="HOGENOM" id="CLU_031468_0_1_2"/>
<evidence type="ECO:0000313" key="12">
    <source>
        <dbReference type="EMBL" id="ADV65054.1"/>
    </source>
</evidence>
<dbReference type="PANTHER" id="PTHR43765">
    <property type="entry name" value="2-DEHYDROPANTOATE 2-REDUCTASE-RELATED"/>
    <property type="match status" value="1"/>
</dbReference>
<feature type="domain" description="Ketopantoate reductase N-terminal" evidence="10">
    <location>
        <begin position="5"/>
        <end position="154"/>
    </location>
</feature>
<dbReference type="InterPro" id="IPR003710">
    <property type="entry name" value="ApbA"/>
</dbReference>
<dbReference type="InterPro" id="IPR013332">
    <property type="entry name" value="KPR_N"/>
</dbReference>
<comment type="catalytic activity">
    <reaction evidence="7">
        <text>(R)-pantoate + NADP(+) = 2-dehydropantoate + NADPH + H(+)</text>
        <dbReference type="Rhea" id="RHEA:16233"/>
        <dbReference type="ChEBI" id="CHEBI:11561"/>
        <dbReference type="ChEBI" id="CHEBI:15378"/>
        <dbReference type="ChEBI" id="CHEBI:15980"/>
        <dbReference type="ChEBI" id="CHEBI:57783"/>
        <dbReference type="ChEBI" id="CHEBI:58349"/>
        <dbReference type="EC" id="1.1.1.169"/>
    </reaction>
    <physiologicalReaction direction="right-to-left" evidence="7">
        <dbReference type="Rhea" id="RHEA:16235"/>
    </physiologicalReaction>
</comment>
<organism evidence="12 13">
    <name type="scientific">Desulfurococcus mucosus (strain ATCC 35584 / DSM 2162 / JCM 9187 / O7/1)</name>
    <dbReference type="NCBI Taxonomy" id="765177"/>
    <lineage>
        <taxon>Archaea</taxon>
        <taxon>Thermoproteota</taxon>
        <taxon>Thermoprotei</taxon>
        <taxon>Desulfurococcales</taxon>
        <taxon>Desulfurococcaceae</taxon>
        <taxon>Desulfurococcus</taxon>
    </lineage>
</organism>
<evidence type="ECO:0000259" key="10">
    <source>
        <dbReference type="Pfam" id="PF02558"/>
    </source>
</evidence>
<dbReference type="InterPro" id="IPR050838">
    <property type="entry name" value="Ketopantoate_reductase"/>
</dbReference>
<dbReference type="GeneID" id="10153444"/>
<comment type="catalytic activity">
    <reaction evidence="8">
        <text>(R)-pantoate + NAD(+) = 2-dehydropantoate + NADH + H(+)</text>
        <dbReference type="Rhea" id="RHEA:61292"/>
        <dbReference type="ChEBI" id="CHEBI:11561"/>
        <dbReference type="ChEBI" id="CHEBI:15378"/>
        <dbReference type="ChEBI" id="CHEBI:15980"/>
        <dbReference type="ChEBI" id="CHEBI:57540"/>
        <dbReference type="ChEBI" id="CHEBI:57945"/>
    </reaction>
    <physiologicalReaction direction="right-to-left" evidence="8">
        <dbReference type="Rhea" id="RHEA:61294"/>
    </physiologicalReaction>
</comment>
<evidence type="ECO:0000256" key="6">
    <source>
        <dbReference type="ARBA" id="ARBA00032024"/>
    </source>
</evidence>
<dbReference type="InterPro" id="IPR013328">
    <property type="entry name" value="6PGD_dom2"/>
</dbReference>
<evidence type="ECO:0000256" key="3">
    <source>
        <dbReference type="ARBA" id="ARBA00013014"/>
    </source>
</evidence>
<dbReference type="EMBL" id="CP002363">
    <property type="protein sequence ID" value="ADV65054.1"/>
    <property type="molecule type" value="Genomic_DNA"/>
</dbReference>
<dbReference type="AlphaFoldDB" id="E8R978"/>
<keyword evidence="5 9" id="KW-0560">Oxidoreductase</keyword>
<keyword evidence="9" id="KW-0173">Coenzyme A biosynthesis</keyword>
<dbReference type="GO" id="GO:0050661">
    <property type="term" value="F:NADP binding"/>
    <property type="evidence" value="ECO:0007669"/>
    <property type="project" value="TreeGrafter"/>
</dbReference>
<dbReference type="GO" id="GO:0005737">
    <property type="term" value="C:cytoplasm"/>
    <property type="evidence" value="ECO:0007669"/>
    <property type="project" value="TreeGrafter"/>
</dbReference>